<protein>
    <submittedName>
        <fullName evidence="1">Uncharacterized protein</fullName>
    </submittedName>
</protein>
<dbReference type="EMBL" id="AVPG01000006">
    <property type="protein sequence ID" value="KGX87514.1"/>
    <property type="molecule type" value="Genomic_DNA"/>
</dbReference>
<dbReference type="Proteomes" id="UP000030401">
    <property type="component" value="Unassembled WGS sequence"/>
</dbReference>
<gene>
    <name evidence="1" type="ORF">N784_14810</name>
</gene>
<sequence length="150" mass="17066">MKKSLTVIAIVLLLIVWFSFYFNSAIKDKNSSGKLIDWDSEVVNMSEEEKNMLEITKGSLANEAEVVFIREDKTYAIKPKDDSTIQTAVSDIIDGELDRESWEALVKDFTDMSLNYYGILGEGYTIEFYSNDDVKLIEVSNGSLVYSKFE</sequence>
<dbReference type="STRING" id="1385512.N784_14810"/>
<evidence type="ECO:0000313" key="1">
    <source>
        <dbReference type="EMBL" id="KGX87514.1"/>
    </source>
</evidence>
<accession>A0A0A5G674</accession>
<proteinExistence type="predicted"/>
<dbReference type="AlphaFoldDB" id="A0A0A5G674"/>
<reference evidence="1 2" key="1">
    <citation type="submission" date="2013-08" db="EMBL/GenBank/DDBJ databases">
        <authorList>
            <person name="Huang J."/>
            <person name="Wang G."/>
        </authorList>
    </citation>
    <scope>NUCLEOTIDE SEQUENCE [LARGE SCALE GENOMIC DNA]</scope>
    <source>
        <strain evidence="1 2">JSM 072002</strain>
    </source>
</reference>
<keyword evidence="2" id="KW-1185">Reference proteome</keyword>
<comment type="caution">
    <text evidence="1">The sequence shown here is derived from an EMBL/GenBank/DDBJ whole genome shotgun (WGS) entry which is preliminary data.</text>
</comment>
<dbReference type="RefSeq" id="WP_036833272.1">
    <property type="nucleotide sequence ID" value="NZ_AVPG01000006.1"/>
</dbReference>
<evidence type="ECO:0000313" key="2">
    <source>
        <dbReference type="Proteomes" id="UP000030401"/>
    </source>
</evidence>
<name>A0A0A5G674_9BACI</name>
<organism evidence="1 2">
    <name type="scientific">Pontibacillus litoralis JSM 072002</name>
    <dbReference type="NCBI Taxonomy" id="1385512"/>
    <lineage>
        <taxon>Bacteria</taxon>
        <taxon>Bacillati</taxon>
        <taxon>Bacillota</taxon>
        <taxon>Bacilli</taxon>
        <taxon>Bacillales</taxon>
        <taxon>Bacillaceae</taxon>
        <taxon>Pontibacillus</taxon>
    </lineage>
</organism>
<dbReference type="eggNOG" id="ENOG502ZDUF">
    <property type="taxonomic scope" value="Bacteria"/>
</dbReference>